<feature type="region of interest" description="Disordered" evidence="7">
    <location>
        <begin position="1"/>
        <end position="109"/>
    </location>
</feature>
<comment type="similarity">
    <text evidence="2">Belongs to the CENP-X/MHF2 family.</text>
</comment>
<keyword evidence="9" id="KW-1185">Reference proteome</keyword>
<comment type="caution">
    <text evidence="8">The sequence shown here is derived from an EMBL/GenBank/DDBJ whole genome shotgun (WGS) entry which is preliminary data.</text>
</comment>
<dbReference type="Pfam" id="PF09415">
    <property type="entry name" value="CENP-X"/>
    <property type="match status" value="1"/>
</dbReference>
<keyword evidence="5" id="KW-0234">DNA repair</keyword>
<evidence type="ECO:0000256" key="6">
    <source>
        <dbReference type="ARBA" id="ARBA00023242"/>
    </source>
</evidence>
<dbReference type="PANTHER" id="PTHR28680">
    <property type="entry name" value="CENTROMERE PROTEIN X"/>
    <property type="match status" value="1"/>
</dbReference>
<evidence type="ECO:0000256" key="1">
    <source>
        <dbReference type="ARBA" id="ARBA00004123"/>
    </source>
</evidence>
<name>A0ABR3UX40_9PLEO</name>
<dbReference type="InterPro" id="IPR018552">
    <property type="entry name" value="CENP-X"/>
</dbReference>
<evidence type="ECO:0000256" key="5">
    <source>
        <dbReference type="ARBA" id="ARBA00023204"/>
    </source>
</evidence>
<feature type="compositionally biased region" description="Low complexity" evidence="7">
    <location>
        <begin position="30"/>
        <end position="67"/>
    </location>
</feature>
<dbReference type="PANTHER" id="PTHR28680:SF1">
    <property type="entry name" value="CENTROMERE PROTEIN X"/>
    <property type="match status" value="1"/>
</dbReference>
<sequence length="190" mass="20177">MPPKNATANAARRKGPSFNPPRPVNAASQASTTTKRAPAAASRAAGPAKKSSATGSKSGFQPAADIIDLSDDDQDEDVAEDLNLSDFDDIMEDAPAPKPPPSAAKPALSEPVVPRPLLARLLLENFEDSNIQIQTGAMKLVGKYIDIFVTEAFLRSQDEMKAAAKDGASIDGFLQVEDLEKMTPQLVLDF</sequence>
<gene>
    <name evidence="8" type="ORF">ACET3X_001373</name>
</gene>
<evidence type="ECO:0008006" key="10">
    <source>
        <dbReference type="Google" id="ProtNLM"/>
    </source>
</evidence>
<evidence type="ECO:0000313" key="8">
    <source>
        <dbReference type="EMBL" id="KAL1801031.1"/>
    </source>
</evidence>
<accession>A0ABR3UX40</accession>
<evidence type="ECO:0000256" key="7">
    <source>
        <dbReference type="SAM" id="MobiDB-lite"/>
    </source>
</evidence>
<dbReference type="InterPro" id="IPR009072">
    <property type="entry name" value="Histone-fold"/>
</dbReference>
<dbReference type="RefSeq" id="XP_069311615.1">
    <property type="nucleotide sequence ID" value="XM_069446657.1"/>
</dbReference>
<dbReference type="Proteomes" id="UP001578633">
    <property type="component" value="Chromosome 1"/>
</dbReference>
<organism evidence="8 9">
    <name type="scientific">Alternaria dauci</name>
    <dbReference type="NCBI Taxonomy" id="48095"/>
    <lineage>
        <taxon>Eukaryota</taxon>
        <taxon>Fungi</taxon>
        <taxon>Dikarya</taxon>
        <taxon>Ascomycota</taxon>
        <taxon>Pezizomycotina</taxon>
        <taxon>Dothideomycetes</taxon>
        <taxon>Pleosporomycetidae</taxon>
        <taxon>Pleosporales</taxon>
        <taxon>Pleosporineae</taxon>
        <taxon>Pleosporaceae</taxon>
        <taxon>Alternaria</taxon>
        <taxon>Alternaria sect. Porri</taxon>
    </lineage>
</organism>
<reference evidence="8 9" key="1">
    <citation type="submission" date="2024-09" db="EMBL/GenBank/DDBJ databases">
        <title>T2T genomes of carrot and Alternaria dauci and their utility for understanding host-pathogen interaction during carrot leaf blight disease.</title>
        <authorList>
            <person name="Liu W."/>
            <person name="Xu S."/>
            <person name="Ou C."/>
            <person name="Liu X."/>
            <person name="Zhuang F."/>
            <person name="Deng X.W."/>
        </authorList>
    </citation>
    <scope>NUCLEOTIDE SEQUENCE [LARGE SCALE GENOMIC DNA]</scope>
    <source>
        <strain evidence="8 9">A2016</strain>
    </source>
</reference>
<proteinExistence type="inferred from homology"/>
<evidence type="ECO:0000256" key="3">
    <source>
        <dbReference type="ARBA" id="ARBA00022763"/>
    </source>
</evidence>
<evidence type="ECO:0000313" key="9">
    <source>
        <dbReference type="Proteomes" id="UP001578633"/>
    </source>
</evidence>
<dbReference type="CDD" id="cd22921">
    <property type="entry name" value="HFD_CENP-X"/>
    <property type="match status" value="1"/>
</dbReference>
<protein>
    <recommendedName>
        <fullName evidence="10">Cenp-s complex centromere protein x protein</fullName>
    </recommendedName>
</protein>
<keyword evidence="6" id="KW-0539">Nucleus</keyword>
<evidence type="ECO:0000256" key="2">
    <source>
        <dbReference type="ARBA" id="ARBA00009359"/>
    </source>
</evidence>
<evidence type="ECO:0000256" key="4">
    <source>
        <dbReference type="ARBA" id="ARBA00023125"/>
    </source>
</evidence>
<dbReference type="GeneID" id="96081695"/>
<comment type="subcellular location">
    <subcellularLocation>
        <location evidence="1">Nucleus</location>
    </subcellularLocation>
</comment>
<keyword evidence="4" id="KW-0238">DNA-binding</keyword>
<keyword evidence="3" id="KW-0227">DNA damage</keyword>
<dbReference type="EMBL" id="JBHGVX010000001">
    <property type="protein sequence ID" value="KAL1801031.1"/>
    <property type="molecule type" value="Genomic_DNA"/>
</dbReference>
<feature type="compositionally biased region" description="Acidic residues" evidence="7">
    <location>
        <begin position="68"/>
        <end position="80"/>
    </location>
</feature>
<dbReference type="Gene3D" id="1.10.20.10">
    <property type="entry name" value="Histone, subunit A"/>
    <property type="match status" value="1"/>
</dbReference>